<dbReference type="PANTHER" id="PTHR33408">
    <property type="entry name" value="TRANSPOSASE"/>
    <property type="match status" value="1"/>
</dbReference>
<feature type="domain" description="Transposase InsH N-terminal" evidence="1">
    <location>
        <begin position="18"/>
        <end position="71"/>
    </location>
</feature>
<evidence type="ECO:0000313" key="2">
    <source>
        <dbReference type="EMBL" id="TKT92860.1"/>
    </source>
</evidence>
<dbReference type="Pfam" id="PF05598">
    <property type="entry name" value="DUF772"/>
    <property type="match status" value="1"/>
</dbReference>
<dbReference type="OrthoDB" id="1121830at2"/>
<dbReference type="AlphaFoldDB" id="A0A4U6D646"/>
<protein>
    <recommendedName>
        <fullName evidence="1">Transposase InsH N-terminal domain-containing protein</fullName>
    </recommendedName>
</protein>
<accession>A0A4U6D646</accession>
<dbReference type="RefSeq" id="WP_137339587.1">
    <property type="nucleotide sequence ID" value="NZ_BSQH01000010.1"/>
</dbReference>
<comment type="caution">
    <text evidence="2">The sequence shown here is derived from an EMBL/GenBank/DDBJ whole genome shotgun (WGS) entry which is preliminary data.</text>
</comment>
<gene>
    <name evidence="2" type="ORF">FDK13_08710</name>
</gene>
<sequence>MKHFAGANRGQTTFMPYDLEEWLPQDHLARFTVEIVDKLDFSKIYSQYRGTGTAAYDPKLLLTLIFYGYSTAAAFRFTSYDYSNDKL</sequence>
<dbReference type="InterPro" id="IPR008490">
    <property type="entry name" value="Transposase_InsH_N"/>
</dbReference>
<evidence type="ECO:0000259" key="1">
    <source>
        <dbReference type="Pfam" id="PF05598"/>
    </source>
</evidence>
<dbReference type="EMBL" id="SZVO01000003">
    <property type="protein sequence ID" value="TKT92860.1"/>
    <property type="molecule type" value="Genomic_DNA"/>
</dbReference>
<reference evidence="2 3" key="1">
    <citation type="submission" date="2019-05" db="EMBL/GenBank/DDBJ databases">
        <title>Dyadobacter AR-3-8 sp. nov., isolated from arctic soil.</title>
        <authorList>
            <person name="Chaudhary D.K."/>
        </authorList>
    </citation>
    <scope>NUCLEOTIDE SEQUENCE [LARGE SCALE GENOMIC DNA]</scope>
    <source>
        <strain evidence="2 3">AR-3-8</strain>
    </source>
</reference>
<dbReference type="Proteomes" id="UP000304900">
    <property type="component" value="Unassembled WGS sequence"/>
</dbReference>
<evidence type="ECO:0000313" key="3">
    <source>
        <dbReference type="Proteomes" id="UP000304900"/>
    </source>
</evidence>
<proteinExistence type="predicted"/>
<name>A0A4U6D646_9BACT</name>
<organism evidence="2 3">
    <name type="scientific">Dyadobacter frigoris</name>
    <dbReference type="NCBI Taxonomy" id="2576211"/>
    <lineage>
        <taxon>Bacteria</taxon>
        <taxon>Pseudomonadati</taxon>
        <taxon>Bacteroidota</taxon>
        <taxon>Cytophagia</taxon>
        <taxon>Cytophagales</taxon>
        <taxon>Spirosomataceae</taxon>
        <taxon>Dyadobacter</taxon>
    </lineage>
</organism>
<keyword evidence="3" id="KW-1185">Reference proteome</keyword>